<dbReference type="Pfam" id="PF00425">
    <property type="entry name" value="Chorismate_bind"/>
    <property type="match status" value="1"/>
</dbReference>
<evidence type="ECO:0000256" key="5">
    <source>
        <dbReference type="ARBA" id="ARBA00022679"/>
    </source>
</evidence>
<sequence>MSLVFCRRSPSSHSSEKIIHQKRKYHQTNHHRLASVPVIICLIVALLHDNNISFAAAWMIVPSSYHRRLTRRYSASSSLFRDSYPSRPHHSTSRWYHVHDDDNEKQTVDVGEALRVPPSSKRQNNLSSDDGEQHNINESPFDMDTTKLNLRILLIDNHDSYTYNLYQYISTMTTHPVHVIMNDAYSSYEDFIISLGSSSTSPTTTCNTNNDNSSITYHNNDNTQQLDQYFDCIILSPGPGQPSHAADMGIVLEVIRRNDKLPILGVCLGHQALGYVYGKEVKLSPCGPVHGLMSSVVFNESRSSFDDHDDGYETITQEDTPTCQLFRGLPQEFNVVRYHSLVVDFSTTTDNKDGDDSSEIEPIAWCTGINESNPDCTRHNICMALRHKRYPHYGVQFHPESIGTGIAGYTLLRNFCEFAHQWRSAHGDKEFEMDSISEGGLHAHESNREKDVQTADNSDASTRQSKYRVFIHKVAPDATIESLPSPKQVFEALYSSRATSFWLDSSTGEAHNENNRNNNNNDKIEGCPIASNSRFSIMGSDDGPLSRNIQYFGREHDIQRRGLRVISSLGIEDVTLEEDILSYLRRRLVEEHEFVDRADAVTFDDSSGVGYKLSPTKEFGEGVDHHFPFDYRGGYVGYLGYEVRHDTQCWILEQEGAGCPVRTVDTSSDVTANPNIPTAAFLFAARSLLYDHQTRDWYIIGIAENDGMSDGTTVDRMSTTDHAEGDVISWIQDMKSKIESIGANGKVAKPSSIFSVANDVVFVPNRSKCQYISDIARSHEEIRNGESYELCVTNQLEAAIELPRQSAKARHESPYDLYRLLRENNPAPFSAFMNFHDDAASVSICCSSPERFLSVKKVQQSSHRRTTTPHYVPRKQFVVESKPIKGTAARYTGSNSEVESEEQVKKTDSELAAKLSKSVKDRAENLMIVDLLRNDLGRVCMVGSVHVPKLMHIETYATVHQMVSTVRGTLDGDTSNAIDVLEACFPGGSMTGAPKQRTMEILNEIEQGVTRGPYSGCLGYISLNGSMDMNIIIRSAVLTPGDNLVEEDIVETWKANIGCGGAITALSNSDNEYNEMLIKSAVVRRSISEWAAKVTADRLPN</sequence>
<accession>A0ABD3MH06</accession>
<dbReference type="PRINTS" id="PR00095">
    <property type="entry name" value="ANTSNTHASEI"/>
</dbReference>
<evidence type="ECO:0000256" key="3">
    <source>
        <dbReference type="ARBA" id="ARBA00005970"/>
    </source>
</evidence>
<gene>
    <name evidence="13" type="ORF">ACHAWU_007569</name>
</gene>
<dbReference type="Proteomes" id="UP001530293">
    <property type="component" value="Unassembled WGS sequence"/>
</dbReference>
<evidence type="ECO:0000256" key="9">
    <source>
        <dbReference type="ARBA" id="ARBA00031904"/>
    </source>
</evidence>
<feature type="region of interest" description="Disordered" evidence="10">
    <location>
        <begin position="79"/>
        <end position="141"/>
    </location>
</feature>
<evidence type="ECO:0000313" key="13">
    <source>
        <dbReference type="EMBL" id="KAL3759825.1"/>
    </source>
</evidence>
<dbReference type="PANTHER" id="PTHR11236">
    <property type="entry name" value="AMINOBENZOATE/ANTHRANILATE SYNTHASE"/>
    <property type="match status" value="1"/>
</dbReference>
<keyword evidence="5" id="KW-0808">Transferase</keyword>
<dbReference type="Pfam" id="PF00117">
    <property type="entry name" value="GATase"/>
    <property type="match status" value="1"/>
</dbReference>
<keyword evidence="7" id="KW-0315">Glutamine amidotransferase</keyword>
<dbReference type="InterPro" id="IPR005801">
    <property type="entry name" value="ADC_synthase"/>
</dbReference>
<evidence type="ECO:0000313" key="14">
    <source>
        <dbReference type="Proteomes" id="UP001530293"/>
    </source>
</evidence>
<feature type="domain" description="Chorismate-utilising enzyme C-terminal" evidence="12">
    <location>
        <begin position="769"/>
        <end position="1079"/>
    </location>
</feature>
<dbReference type="InterPro" id="IPR029062">
    <property type="entry name" value="Class_I_gatase-like"/>
</dbReference>
<comment type="pathway">
    <text evidence="2">Cofactor biosynthesis; tetrahydrofolate biosynthesis; 4-aminobenzoate from chorismate: step 1/2.</text>
</comment>
<comment type="similarity">
    <text evidence="3">In the C-terminal section; belongs to the anthranilate synthase component I family.</text>
</comment>
<evidence type="ECO:0000256" key="10">
    <source>
        <dbReference type="SAM" id="MobiDB-lite"/>
    </source>
</evidence>
<evidence type="ECO:0000256" key="7">
    <source>
        <dbReference type="ARBA" id="ARBA00022962"/>
    </source>
</evidence>
<dbReference type="SUPFAM" id="SSF56322">
    <property type="entry name" value="ADC synthase"/>
    <property type="match status" value="1"/>
</dbReference>
<dbReference type="AlphaFoldDB" id="A0ABD3MH06"/>
<evidence type="ECO:0000256" key="2">
    <source>
        <dbReference type="ARBA" id="ARBA00005009"/>
    </source>
</evidence>
<feature type="compositionally biased region" description="Polar residues" evidence="10">
    <location>
        <begin position="120"/>
        <end position="138"/>
    </location>
</feature>
<organism evidence="13 14">
    <name type="scientific">Discostella pseudostelligera</name>
    <dbReference type="NCBI Taxonomy" id="259834"/>
    <lineage>
        <taxon>Eukaryota</taxon>
        <taxon>Sar</taxon>
        <taxon>Stramenopiles</taxon>
        <taxon>Ochrophyta</taxon>
        <taxon>Bacillariophyta</taxon>
        <taxon>Coscinodiscophyceae</taxon>
        <taxon>Thalassiosirophycidae</taxon>
        <taxon>Stephanodiscales</taxon>
        <taxon>Stephanodiscaceae</taxon>
        <taxon>Discostella</taxon>
    </lineage>
</organism>
<reference evidence="13 14" key="1">
    <citation type="submission" date="2024-10" db="EMBL/GenBank/DDBJ databases">
        <title>Updated reference genomes for cyclostephanoid diatoms.</title>
        <authorList>
            <person name="Roberts W.R."/>
            <person name="Alverson A.J."/>
        </authorList>
    </citation>
    <scope>NUCLEOTIDE SEQUENCE [LARGE SCALE GENOMIC DNA]</scope>
    <source>
        <strain evidence="13 14">AJA232-27</strain>
    </source>
</reference>
<dbReference type="EC" id="2.6.1.85" evidence="4"/>
<evidence type="ECO:0000256" key="1">
    <source>
        <dbReference type="ARBA" id="ARBA00001000"/>
    </source>
</evidence>
<dbReference type="InterPro" id="IPR019999">
    <property type="entry name" value="Anth_synth_I-like"/>
</dbReference>
<evidence type="ECO:0000259" key="11">
    <source>
        <dbReference type="Pfam" id="PF00117"/>
    </source>
</evidence>
<name>A0ABD3MH06_9STRA</name>
<feature type="compositionally biased region" description="Basic and acidic residues" evidence="10">
    <location>
        <begin position="97"/>
        <end position="107"/>
    </location>
</feature>
<dbReference type="GO" id="GO:0046656">
    <property type="term" value="P:folic acid biosynthetic process"/>
    <property type="evidence" value="ECO:0007669"/>
    <property type="project" value="UniProtKB-KW"/>
</dbReference>
<dbReference type="InterPro" id="IPR006221">
    <property type="entry name" value="TrpG/PapA_dom"/>
</dbReference>
<dbReference type="PROSITE" id="PS51273">
    <property type="entry name" value="GATASE_TYPE_1"/>
    <property type="match status" value="1"/>
</dbReference>
<dbReference type="CDD" id="cd01743">
    <property type="entry name" value="GATase1_Anthranilate_Synthase"/>
    <property type="match status" value="1"/>
</dbReference>
<comment type="catalytic activity">
    <reaction evidence="1">
        <text>chorismate + L-glutamine = 4-amino-4-deoxychorismate + L-glutamate</text>
        <dbReference type="Rhea" id="RHEA:11672"/>
        <dbReference type="ChEBI" id="CHEBI:29748"/>
        <dbReference type="ChEBI" id="CHEBI:29985"/>
        <dbReference type="ChEBI" id="CHEBI:58359"/>
        <dbReference type="ChEBI" id="CHEBI:58406"/>
        <dbReference type="EC" id="2.6.1.85"/>
    </reaction>
</comment>
<feature type="domain" description="Glutamine amidotransferase" evidence="11">
    <location>
        <begin position="153"/>
        <end position="415"/>
    </location>
</feature>
<dbReference type="PANTHER" id="PTHR11236:SF18">
    <property type="entry name" value="AMINODEOXYCHORISMATE SYNTHASE"/>
    <property type="match status" value="1"/>
</dbReference>
<dbReference type="InterPro" id="IPR017926">
    <property type="entry name" value="GATASE"/>
</dbReference>
<evidence type="ECO:0000256" key="8">
    <source>
        <dbReference type="ARBA" id="ARBA00031329"/>
    </source>
</evidence>
<dbReference type="EMBL" id="JALLBG020000196">
    <property type="protein sequence ID" value="KAL3759825.1"/>
    <property type="molecule type" value="Genomic_DNA"/>
</dbReference>
<dbReference type="Gene3D" id="3.40.50.880">
    <property type="match status" value="1"/>
</dbReference>
<proteinExistence type="inferred from homology"/>
<keyword evidence="14" id="KW-1185">Reference proteome</keyword>
<dbReference type="InterPro" id="IPR015890">
    <property type="entry name" value="Chorismate_C"/>
</dbReference>
<keyword evidence="6" id="KW-0289">Folate biosynthesis</keyword>
<evidence type="ECO:0000256" key="6">
    <source>
        <dbReference type="ARBA" id="ARBA00022909"/>
    </source>
</evidence>
<dbReference type="PRINTS" id="PR00099">
    <property type="entry name" value="CPSGATASE"/>
</dbReference>
<dbReference type="SUPFAM" id="SSF52317">
    <property type="entry name" value="Class I glutamine amidotransferase-like"/>
    <property type="match status" value="1"/>
</dbReference>
<dbReference type="GO" id="GO:0046820">
    <property type="term" value="F:4-amino-4-deoxychorismate synthase activity"/>
    <property type="evidence" value="ECO:0007669"/>
    <property type="project" value="UniProtKB-EC"/>
</dbReference>
<evidence type="ECO:0000256" key="4">
    <source>
        <dbReference type="ARBA" id="ARBA00013139"/>
    </source>
</evidence>
<comment type="caution">
    <text evidence="13">The sequence shown here is derived from an EMBL/GenBank/DDBJ whole genome shotgun (WGS) entry which is preliminary data.</text>
</comment>
<dbReference type="Gene3D" id="3.60.120.10">
    <property type="entry name" value="Anthranilate synthase"/>
    <property type="match status" value="1"/>
</dbReference>
<protein>
    <recommendedName>
        <fullName evidence="4">aminodeoxychorismate synthase</fullName>
        <ecNumber evidence="4">2.6.1.85</ecNumber>
    </recommendedName>
    <alternativeName>
        <fullName evidence="8">Para-aminobenzoate synthase</fullName>
    </alternativeName>
    <alternativeName>
        <fullName evidence="9">p-aminobenzoic acid synthase</fullName>
    </alternativeName>
</protein>
<evidence type="ECO:0000259" key="12">
    <source>
        <dbReference type="Pfam" id="PF00425"/>
    </source>
</evidence>